<dbReference type="EMBL" id="BIFR01000001">
    <property type="protein sequence ID" value="GCE13790.1"/>
    <property type="molecule type" value="Genomic_DNA"/>
</dbReference>
<organism evidence="3 4">
    <name type="scientific">Tengunoibacter tsumagoiensis</name>
    <dbReference type="NCBI Taxonomy" id="2014871"/>
    <lineage>
        <taxon>Bacteria</taxon>
        <taxon>Bacillati</taxon>
        <taxon>Chloroflexota</taxon>
        <taxon>Ktedonobacteria</taxon>
        <taxon>Ktedonobacterales</taxon>
        <taxon>Dictyobacteraceae</taxon>
        <taxon>Tengunoibacter</taxon>
    </lineage>
</organism>
<reference evidence="4" key="1">
    <citation type="submission" date="2018-12" db="EMBL/GenBank/DDBJ databases">
        <title>Tengunoibacter tsumagoiensis gen. nov., sp. nov., Dictyobacter kobayashii sp. nov., D. alpinus sp. nov., and D. joshuensis sp. nov. and description of Dictyobacteraceae fam. nov. within the order Ktedonobacterales isolated from Tengu-no-mugimeshi.</title>
        <authorList>
            <person name="Wang C.M."/>
            <person name="Zheng Y."/>
            <person name="Sakai Y."/>
            <person name="Toyoda A."/>
            <person name="Minakuchi Y."/>
            <person name="Abe K."/>
            <person name="Yokota A."/>
            <person name="Yabe S."/>
        </authorList>
    </citation>
    <scope>NUCLEOTIDE SEQUENCE [LARGE SCALE GENOMIC DNA]</scope>
    <source>
        <strain evidence="4">Uno3</strain>
    </source>
</reference>
<dbReference type="OrthoDB" id="9766816at2"/>
<evidence type="ECO:0000256" key="1">
    <source>
        <dbReference type="ARBA" id="ARBA00023002"/>
    </source>
</evidence>
<dbReference type="Gene3D" id="3.30.70.2450">
    <property type="match status" value="1"/>
</dbReference>
<gene>
    <name evidence="3" type="primary">mhpA_1</name>
    <name evidence="3" type="ORF">KTT_36490</name>
</gene>
<dbReference type="GO" id="GO:0019622">
    <property type="term" value="P:3-(3-hydroxy)phenylpropionate catabolic process"/>
    <property type="evidence" value="ECO:0007669"/>
    <property type="project" value="TreeGrafter"/>
</dbReference>
<accession>A0A402A3R7</accession>
<keyword evidence="4" id="KW-1185">Reference proteome</keyword>
<dbReference type="PRINTS" id="PR00420">
    <property type="entry name" value="RNGMNOXGNASE"/>
</dbReference>
<dbReference type="Gene3D" id="3.50.50.60">
    <property type="entry name" value="FAD/NAD(P)-binding domain"/>
    <property type="match status" value="1"/>
</dbReference>
<dbReference type="InterPro" id="IPR002938">
    <property type="entry name" value="FAD-bd"/>
</dbReference>
<keyword evidence="1" id="KW-0560">Oxidoreductase</keyword>
<evidence type="ECO:0000259" key="2">
    <source>
        <dbReference type="Pfam" id="PF01494"/>
    </source>
</evidence>
<dbReference type="GO" id="GO:0008688">
    <property type="term" value="F:3-(3-hydroxyphenyl)propionate hydroxylase activity"/>
    <property type="evidence" value="ECO:0007669"/>
    <property type="project" value="TreeGrafter"/>
</dbReference>
<dbReference type="GO" id="GO:0071949">
    <property type="term" value="F:FAD binding"/>
    <property type="evidence" value="ECO:0007669"/>
    <property type="project" value="InterPro"/>
</dbReference>
<dbReference type="PANTHER" id="PTHR43476:SF3">
    <property type="entry name" value="FAD-BINDING MONOOXYGENASE"/>
    <property type="match status" value="1"/>
</dbReference>
<proteinExistence type="predicted"/>
<dbReference type="Pfam" id="PF01494">
    <property type="entry name" value="FAD_binding_3"/>
    <property type="match status" value="1"/>
</dbReference>
<protein>
    <submittedName>
        <fullName evidence="3">3-(3-hydroxy-phenyl)propionate/3-hydroxycinnamic acid hydroxylase</fullName>
    </submittedName>
</protein>
<dbReference type="SUPFAM" id="SSF51905">
    <property type="entry name" value="FAD/NAD(P)-binding domain"/>
    <property type="match status" value="1"/>
</dbReference>
<dbReference type="RefSeq" id="WP_126581287.1">
    <property type="nucleotide sequence ID" value="NZ_BIFR01000001.1"/>
</dbReference>
<comment type="caution">
    <text evidence="3">The sequence shown here is derived from an EMBL/GenBank/DDBJ whole genome shotgun (WGS) entry which is preliminary data.</text>
</comment>
<dbReference type="PANTHER" id="PTHR43476">
    <property type="entry name" value="3-(3-HYDROXY-PHENYL)PROPIONATE/3-HYDROXYCINNAMIC ACID HYDROXYLASE"/>
    <property type="match status" value="1"/>
</dbReference>
<evidence type="ECO:0000313" key="4">
    <source>
        <dbReference type="Proteomes" id="UP000287352"/>
    </source>
</evidence>
<sequence>MRIIIVGAGPTGLLAANLLGQLKIETIVLERRSGLTLEPRAISIDDEGLRCCQMAGLHKLLMEQMNLNLPALYLSHRHVLACIAPTEQPNGFPSISTFHQPDLEETLSIGLTRFPHVQLHFEHTVCSVVQNDEQVQVIVKTPSQPETLFVADYVLACDGGRSTIRQSLAIPLSTPLFPGFGSGKRSGKSTREKSSHNQRWLVIDGVESEPGEPAIHFFCQPSRPVVAVSAPNGRRRWELMLFPDEFIDQQEKLIKLLKQTCERHQSTQLHVSTLTIQRQAIYTFQSAVAERLQVGRVFLLGDAAHMMPPFGGQGMNSGFRDAANLCWKFGLIQQRSATSHILASYQQERLPHVKQMILFSTLLGRLIMTGNPGIAWLRDRFFLTLQKCPWLYQNVSELKIKPHTGYTHGLVLSTAQKWVGRLVPQPEIITMQGEHRMLDEVLGPGFALLTLYNREEKSLVWLERPFWQRMNVRRICLYALNQRQEVKQLEGENQNCLVNSEHVEWLRKHRDHYWLIRPDRYVLAIFRVEEVAEIEKRLEHLFTHS</sequence>
<name>A0A402A3R7_9CHLR</name>
<dbReference type="AlphaFoldDB" id="A0A402A3R7"/>
<feature type="domain" description="FAD-binding" evidence="2">
    <location>
        <begin position="3"/>
        <end position="359"/>
    </location>
</feature>
<dbReference type="InterPro" id="IPR050631">
    <property type="entry name" value="PheA/TfdB_FAD_monoxygenase"/>
</dbReference>
<dbReference type="InterPro" id="IPR036188">
    <property type="entry name" value="FAD/NAD-bd_sf"/>
</dbReference>
<evidence type="ECO:0000313" key="3">
    <source>
        <dbReference type="EMBL" id="GCE13790.1"/>
    </source>
</evidence>
<dbReference type="Proteomes" id="UP000287352">
    <property type="component" value="Unassembled WGS sequence"/>
</dbReference>